<name>A0A3B7M623_9GAMM</name>
<sequence>MNNFRLELEFIPDHVAIEIEGITFTNCAFLKLLIDNQDLCSSQNFEAGLVVWDELKRSLKKVDVI</sequence>
<protein>
    <submittedName>
        <fullName evidence="1">Uncharacterized protein</fullName>
    </submittedName>
</protein>
<evidence type="ECO:0000313" key="2">
    <source>
        <dbReference type="Proteomes" id="UP000263753"/>
    </source>
</evidence>
<organism evidence="1 2">
    <name type="scientific">Acinetobacter chinensis</name>
    <dbReference type="NCBI Taxonomy" id="2004650"/>
    <lineage>
        <taxon>Bacteria</taxon>
        <taxon>Pseudomonadati</taxon>
        <taxon>Pseudomonadota</taxon>
        <taxon>Gammaproteobacteria</taxon>
        <taxon>Moraxellales</taxon>
        <taxon>Moraxellaceae</taxon>
        <taxon>Acinetobacter</taxon>
    </lineage>
</organism>
<dbReference type="KEGG" id="achi:CDG60_17110"/>
<dbReference type="EMBL" id="CP032134">
    <property type="protein sequence ID" value="AXY58123.1"/>
    <property type="molecule type" value="Genomic_DNA"/>
</dbReference>
<gene>
    <name evidence="1" type="ORF">CDG60_17110</name>
</gene>
<reference evidence="2" key="1">
    <citation type="submission" date="2018-09" db="EMBL/GenBank/DDBJ databases">
        <title>The complete genome of Acinetobacter sp. strain WCHAc010005.</title>
        <authorList>
            <person name="Hu Y."/>
            <person name="Long H."/>
            <person name="Feng Y."/>
            <person name="Zong Z."/>
        </authorList>
    </citation>
    <scope>NUCLEOTIDE SEQUENCE [LARGE SCALE GENOMIC DNA]</scope>
    <source>
        <strain evidence="2">WCHAc010005</strain>
    </source>
</reference>
<dbReference type="Proteomes" id="UP000263753">
    <property type="component" value="Chromosome"/>
</dbReference>
<accession>A0A3B7M623</accession>
<dbReference type="RefSeq" id="WP_087512066.1">
    <property type="nucleotide sequence ID" value="NZ_CP032134.1"/>
</dbReference>
<proteinExistence type="predicted"/>
<evidence type="ECO:0000313" key="1">
    <source>
        <dbReference type="EMBL" id="AXY58123.1"/>
    </source>
</evidence>
<dbReference type="AlphaFoldDB" id="A0A3B7M623"/>